<name>A0A9X4MHU4_9BACT</name>
<comment type="caution">
    <text evidence="6">The sequence shown here is derived from an EMBL/GenBank/DDBJ whole genome shotgun (WGS) entry which is preliminary data.</text>
</comment>
<dbReference type="SMART" id="SM00028">
    <property type="entry name" value="TPR"/>
    <property type="match status" value="4"/>
</dbReference>
<feature type="domain" description="Metallo-beta-lactamase" evidence="5">
    <location>
        <begin position="330"/>
        <end position="479"/>
    </location>
</feature>
<dbReference type="SUPFAM" id="SSF56281">
    <property type="entry name" value="Metallo-hydrolase/oxidoreductase"/>
    <property type="match status" value="1"/>
</dbReference>
<keyword evidence="4" id="KW-0175">Coiled coil</keyword>
<evidence type="ECO:0000313" key="6">
    <source>
        <dbReference type="EMBL" id="MDG4476613.1"/>
    </source>
</evidence>
<dbReference type="SUPFAM" id="SSF48452">
    <property type="entry name" value="TPR-like"/>
    <property type="match status" value="1"/>
</dbReference>
<dbReference type="InterPro" id="IPR019734">
    <property type="entry name" value="TPR_rpt"/>
</dbReference>
<gene>
    <name evidence="6" type="ORF">OLX77_10660</name>
</gene>
<proteinExistence type="predicted"/>
<dbReference type="Gene3D" id="3.60.15.10">
    <property type="entry name" value="Ribonuclease Z/Hydroxyacylglutathione hydrolase-like"/>
    <property type="match status" value="1"/>
</dbReference>
<dbReference type="RefSeq" id="WP_307633578.1">
    <property type="nucleotide sequence ID" value="NZ_JAPHEH010000001.1"/>
</dbReference>
<evidence type="ECO:0000256" key="4">
    <source>
        <dbReference type="SAM" id="Coils"/>
    </source>
</evidence>
<dbReference type="Gene3D" id="1.25.40.10">
    <property type="entry name" value="Tetratricopeptide repeat domain"/>
    <property type="match status" value="2"/>
</dbReference>
<evidence type="ECO:0000256" key="3">
    <source>
        <dbReference type="PROSITE-ProRule" id="PRU00339"/>
    </source>
</evidence>
<evidence type="ECO:0000313" key="7">
    <source>
        <dbReference type="Proteomes" id="UP001154240"/>
    </source>
</evidence>
<keyword evidence="1" id="KW-0677">Repeat</keyword>
<dbReference type="PANTHER" id="PTHR44943">
    <property type="entry name" value="CELLULOSE SYNTHASE OPERON PROTEIN C"/>
    <property type="match status" value="1"/>
</dbReference>
<dbReference type="EMBL" id="JAPHEH010000001">
    <property type="protein sequence ID" value="MDG4476613.1"/>
    <property type="molecule type" value="Genomic_DNA"/>
</dbReference>
<keyword evidence="2 3" id="KW-0802">TPR repeat</keyword>
<protein>
    <submittedName>
        <fullName evidence="6">Tetratricopeptide repeat protein</fullName>
    </submittedName>
</protein>
<dbReference type="InterPro" id="IPR051685">
    <property type="entry name" value="Ycf3/AcsC/BcsC/TPR_MFPF"/>
</dbReference>
<evidence type="ECO:0000259" key="5">
    <source>
        <dbReference type="Pfam" id="PF12706"/>
    </source>
</evidence>
<organism evidence="6 7">
    <name type="scientific">Thiovibrio frasassiensis</name>
    <dbReference type="NCBI Taxonomy" id="2984131"/>
    <lineage>
        <taxon>Bacteria</taxon>
        <taxon>Pseudomonadati</taxon>
        <taxon>Thermodesulfobacteriota</taxon>
        <taxon>Desulfobulbia</taxon>
        <taxon>Desulfobulbales</taxon>
        <taxon>Thiovibrionaceae</taxon>
        <taxon>Thiovibrio</taxon>
    </lineage>
</organism>
<sequence length="668" mass="76044">MATEEKLRKISQKVDELFAAGQENEGRKLLESALTEAKDNDAYRLFFEAELAHYSEDKETARTKSAQAVALKPHDHFLLTNYGVALLFLEKPEEAISLFDQALKIKPDDYECLRNKGVALSKLGLKNEAIALYDQALKIKPDDYHSLRHKGVVLSRLGREKEAFALYDQALKIKPDDYHSLREKSVTMFNLDNVSAAYKLIQQALEKNPDSAQLQKDASFVFSQLSDAEKAKFHKTTDNPDSTNVGGLRGFIQTVREEFESAITEFEKKKEENEQHLREFINADSKLASDSSVFLVLRKWNSFTPALPLDGGEKSVGGGYFIHHLGKGTVIDPGYNFIENFHKAGCRLLDIDNIVITHAHNDHTIDFESLLTLLYQAHKEKIRPGKKVNLYLNQGAMLKFASLIDWRARIFIGEISTINPGDTYRMTDKSTVMTVLPAYHDEIVTRYYAVGLHFTFSFGEAEKRSLLLTSDTGLYPPSEKGESDQNQQSSKMEIHERYKLVSEDLVRDVDILVPHLGSIGKKELSKVEDMNWQPEDILYGNHLGVLGVLRLISAIKPKLALVSEFGEELKTFRQDLLLLMQKVMGKVMPVDSINILPADLPFIYDIQERTVFCVDTEEMTGASNIKFEEEDGTFYYYCDNAKRKKFKSLKERFENTTQRPYLKKDATR</sequence>
<evidence type="ECO:0000256" key="2">
    <source>
        <dbReference type="ARBA" id="ARBA00022803"/>
    </source>
</evidence>
<feature type="repeat" description="TPR" evidence="3">
    <location>
        <begin position="110"/>
        <end position="143"/>
    </location>
</feature>
<dbReference type="InterPro" id="IPR001279">
    <property type="entry name" value="Metallo-B-lactamas"/>
</dbReference>
<keyword evidence="7" id="KW-1185">Reference proteome</keyword>
<accession>A0A9X4MHU4</accession>
<dbReference type="PROSITE" id="PS50005">
    <property type="entry name" value="TPR"/>
    <property type="match status" value="3"/>
</dbReference>
<feature type="repeat" description="TPR" evidence="3">
    <location>
        <begin position="144"/>
        <end position="177"/>
    </location>
</feature>
<evidence type="ECO:0000256" key="1">
    <source>
        <dbReference type="ARBA" id="ARBA00022737"/>
    </source>
</evidence>
<dbReference type="Proteomes" id="UP001154240">
    <property type="component" value="Unassembled WGS sequence"/>
</dbReference>
<feature type="coiled-coil region" evidence="4">
    <location>
        <begin position="252"/>
        <end position="283"/>
    </location>
</feature>
<reference evidence="6" key="1">
    <citation type="journal article" date="2022" name="bioRxiv">
        <title>Thiovibrio frasassiensisgen. nov., sp. nov., an autotrophic, elemental sulfur disproportionating bacterium isolated from sulfidic karst sediment, and proposal of Thiovibrionaceae fam. nov.</title>
        <authorList>
            <person name="Aronson H."/>
            <person name="Thomas C."/>
            <person name="Bhattacharyya M."/>
            <person name="Eckstein S."/>
            <person name="Jensen S."/>
            <person name="Barco R."/>
            <person name="Macalady J."/>
            <person name="Amend J."/>
        </authorList>
    </citation>
    <scope>NUCLEOTIDE SEQUENCE</scope>
    <source>
        <strain evidence="6">RS19-109</strain>
    </source>
</reference>
<reference evidence="6" key="2">
    <citation type="submission" date="2022-10" db="EMBL/GenBank/DDBJ databases">
        <authorList>
            <person name="Aronson H.S."/>
        </authorList>
    </citation>
    <scope>NUCLEOTIDE SEQUENCE</scope>
    <source>
        <strain evidence="6">RS19-109</strain>
    </source>
</reference>
<dbReference type="AlphaFoldDB" id="A0A9X4MHU4"/>
<dbReference type="InterPro" id="IPR011990">
    <property type="entry name" value="TPR-like_helical_dom_sf"/>
</dbReference>
<dbReference type="Pfam" id="PF14559">
    <property type="entry name" value="TPR_19"/>
    <property type="match status" value="2"/>
</dbReference>
<dbReference type="InterPro" id="IPR036866">
    <property type="entry name" value="RibonucZ/Hydroxyglut_hydro"/>
</dbReference>
<dbReference type="Pfam" id="PF12706">
    <property type="entry name" value="Lactamase_B_2"/>
    <property type="match status" value="1"/>
</dbReference>
<dbReference type="PANTHER" id="PTHR44943:SF8">
    <property type="entry name" value="TPR REPEAT-CONTAINING PROTEIN MJ0263"/>
    <property type="match status" value="1"/>
</dbReference>
<feature type="repeat" description="TPR" evidence="3">
    <location>
        <begin position="76"/>
        <end position="109"/>
    </location>
</feature>